<dbReference type="EMBL" id="CAJVCH010571004">
    <property type="protein sequence ID" value="CAG7836383.1"/>
    <property type="molecule type" value="Genomic_DNA"/>
</dbReference>
<evidence type="ECO:0000256" key="3">
    <source>
        <dbReference type="ARBA" id="ARBA00009928"/>
    </source>
</evidence>
<evidence type="ECO:0000259" key="9">
    <source>
        <dbReference type="PROSITE" id="PS00498"/>
    </source>
</evidence>
<dbReference type="Pfam" id="PF03722">
    <property type="entry name" value="Hemocyanin_N"/>
    <property type="match status" value="1"/>
</dbReference>
<evidence type="ECO:0000256" key="4">
    <source>
        <dbReference type="ARBA" id="ARBA00022525"/>
    </source>
</evidence>
<dbReference type="PANTHER" id="PTHR11511">
    <property type="entry name" value="LARVAL STORAGE PROTEIN/PHENOLOXIDASE"/>
    <property type="match status" value="1"/>
</dbReference>
<keyword evidence="5" id="KW-0479">Metal-binding</keyword>
<evidence type="ECO:0000256" key="7">
    <source>
        <dbReference type="ARBA" id="ARBA00023157"/>
    </source>
</evidence>
<keyword evidence="7" id="KW-1015">Disulfide bond</keyword>
<dbReference type="PROSITE" id="PS00210">
    <property type="entry name" value="HEMOCYANIN_2"/>
    <property type="match status" value="1"/>
</dbReference>
<evidence type="ECO:0000256" key="8">
    <source>
        <dbReference type="SAM" id="MobiDB-lite"/>
    </source>
</evidence>
<feature type="region of interest" description="Disordered" evidence="8">
    <location>
        <begin position="702"/>
        <end position="813"/>
    </location>
</feature>
<feature type="compositionally biased region" description="Polar residues" evidence="8">
    <location>
        <begin position="797"/>
        <end position="813"/>
    </location>
</feature>
<evidence type="ECO:0000256" key="2">
    <source>
        <dbReference type="ARBA" id="ARBA00004613"/>
    </source>
</evidence>
<evidence type="ECO:0000256" key="6">
    <source>
        <dbReference type="ARBA" id="ARBA00023008"/>
    </source>
</evidence>
<feature type="domain" description="Tyrosinase copper-binding" evidence="9">
    <location>
        <begin position="407"/>
        <end position="418"/>
    </location>
</feature>
<dbReference type="InterPro" id="IPR013788">
    <property type="entry name" value="Hemocyanin/hexamerin"/>
</dbReference>
<evidence type="ECO:0000256" key="1">
    <source>
        <dbReference type="ARBA" id="ARBA00001973"/>
    </source>
</evidence>
<keyword evidence="11" id="KW-1185">Reference proteome</keyword>
<dbReference type="Pfam" id="PF03723">
    <property type="entry name" value="Hemocyanin_C"/>
    <property type="match status" value="1"/>
</dbReference>
<dbReference type="EMBL" id="CAJVCH010571004">
    <property type="protein sequence ID" value="CAG7836384.1"/>
    <property type="molecule type" value="Genomic_DNA"/>
</dbReference>
<comment type="similarity">
    <text evidence="3">Belongs to the tyrosinase family.</text>
</comment>
<dbReference type="PROSITE" id="PS00498">
    <property type="entry name" value="TYROSINASE_2"/>
    <property type="match status" value="1"/>
</dbReference>
<dbReference type="GO" id="GO:0004503">
    <property type="term" value="F:tyrosinase activity"/>
    <property type="evidence" value="ECO:0007669"/>
    <property type="project" value="UniProtKB-ARBA"/>
</dbReference>
<evidence type="ECO:0000313" key="11">
    <source>
        <dbReference type="Proteomes" id="UP000708208"/>
    </source>
</evidence>
<dbReference type="AlphaFoldDB" id="A0A8J2PMD6"/>
<keyword evidence="4" id="KW-0964">Secreted</keyword>
<dbReference type="GO" id="GO:0006582">
    <property type="term" value="P:melanin metabolic process"/>
    <property type="evidence" value="ECO:0007669"/>
    <property type="project" value="UniProtKB-ARBA"/>
</dbReference>
<dbReference type="Pfam" id="PF00372">
    <property type="entry name" value="Hemocyanin_M"/>
    <property type="match status" value="1"/>
</dbReference>
<evidence type="ECO:0000256" key="5">
    <source>
        <dbReference type="ARBA" id="ARBA00022723"/>
    </source>
</evidence>
<dbReference type="InterPro" id="IPR005204">
    <property type="entry name" value="Hemocyanin_N"/>
</dbReference>
<dbReference type="InterPro" id="IPR005203">
    <property type="entry name" value="Hemocyanin_C"/>
</dbReference>
<organism evidence="10 11">
    <name type="scientific">Allacma fusca</name>
    <dbReference type="NCBI Taxonomy" id="39272"/>
    <lineage>
        <taxon>Eukaryota</taxon>
        <taxon>Metazoa</taxon>
        <taxon>Ecdysozoa</taxon>
        <taxon>Arthropoda</taxon>
        <taxon>Hexapoda</taxon>
        <taxon>Collembola</taxon>
        <taxon>Symphypleona</taxon>
        <taxon>Sminthuridae</taxon>
        <taxon>Allacma</taxon>
    </lineage>
</organism>
<feature type="compositionally biased region" description="Low complexity" evidence="8">
    <location>
        <begin position="744"/>
        <end position="753"/>
    </location>
</feature>
<proteinExistence type="inferred from homology"/>
<comment type="cofactor">
    <cofactor evidence="1">
        <name>Cu(2+)</name>
        <dbReference type="ChEBI" id="CHEBI:29036"/>
    </cofactor>
</comment>
<gene>
    <name evidence="10" type="ORF">AFUS01_LOCUS45632</name>
</gene>
<comment type="caution">
    <text evidence="10">The sequence shown here is derived from an EMBL/GenBank/DDBJ whole genome shotgun (WGS) entry which is preliminary data.</text>
</comment>
<dbReference type="GO" id="GO:0005576">
    <property type="term" value="C:extracellular region"/>
    <property type="evidence" value="ECO:0007669"/>
    <property type="project" value="UniProtKB-SubCell"/>
</dbReference>
<feature type="compositionally biased region" description="Low complexity" evidence="8">
    <location>
        <begin position="762"/>
        <end position="794"/>
    </location>
</feature>
<dbReference type="InterPro" id="IPR002227">
    <property type="entry name" value="Tyrosinase_Cu-bd"/>
</dbReference>
<evidence type="ECO:0000313" key="10">
    <source>
        <dbReference type="EMBL" id="CAG7836383.1"/>
    </source>
</evidence>
<sequence length="829" mass="93100">MNNNLQTRAMYLFERVGEPLFLGPRGSTNVLYEIPNLSQQQRHASETLRRVLTGAEPTMRIVPSMVNISNVPMPDLTNVARLCPKTQIFSYFIPNHRRAAEEVRALLVREPNTDNFIGLACACRDSTNVNTELWVHAFASACLARRDMRGFRMPSLCEILPSSFFAPHVIRQAQQQASVPNQDRMVIEIPRAFTSNSSNREAVLAYYREDIGINSHHWHWHLIYTSTAPRTGPGSRNRKGELFYHMHHSMMARYDAERICNGMELTLPLDLTQRVAEGYFPKLTNANSGRIWGSRQEGTVLTAVNRPGEDIAVTPTQLRQWNDRIAEAIDTGVIMNNNNERIMLTEETGIDILGDIVENGGTVAPNERFYGNMHNMGHVIIAYSHDPINRHLEATGAMGDPATAMRDPAFYRWHKFVDDVFTRYKVSLQPYPRERLVWQGIQVTGVGVQTPNERPNILVTHWTQSDADLGRGLDFGRNAATMQGAVWARFTHLNHRRFTYQINVTNGGPQAVSGTVRIYIAPRNNHRGEKLNFRDQRLLFFELDKFTTNLQPGNNVINRNSQDSTLVIPWGDTFRDIEALPAQPENITGDQAVCGCGWPEHMLLPRGSQTGVTFDLFVMITNGAEDAVPRTNAQSSAQRQGCRDAVIYCGILDELYPDRKPMGFPFDRNATQPGTSTPIASLDEFIPANSNMFTTQVIIRHSNTTTIRGGGAPPTMGRIDQEGRVMPNNPTPASATANRPVGTQPPAQGRPRQPQSPPPQRQPQGQRQPQWSRPPQGGRQTPTQPQRIPQQIRPGNGSRQNTPSRSPSPQGWTNVGWAKVLLFRYVYTS</sequence>
<accession>A0A8J2PMD6</accession>
<keyword evidence="6" id="KW-0186">Copper</keyword>
<protein>
    <recommendedName>
        <fullName evidence="9">Tyrosinase copper-binding domain-containing protein</fullName>
    </recommendedName>
</protein>
<dbReference type="OrthoDB" id="8119704at2759"/>
<name>A0A8J2PMD6_9HEXA</name>
<reference evidence="10" key="1">
    <citation type="submission" date="2021-06" db="EMBL/GenBank/DDBJ databases">
        <authorList>
            <person name="Hodson N. C."/>
            <person name="Mongue J. A."/>
            <person name="Jaron S. K."/>
        </authorList>
    </citation>
    <scope>NUCLEOTIDE SEQUENCE</scope>
</reference>
<comment type="subcellular location">
    <subcellularLocation>
        <location evidence="2">Secreted</location>
    </subcellularLocation>
</comment>
<dbReference type="PANTHER" id="PTHR11511:SF4">
    <property type="entry name" value="PHENOLOXIDASE 2-RELATED"/>
    <property type="match status" value="1"/>
</dbReference>
<dbReference type="GO" id="GO:0046872">
    <property type="term" value="F:metal ion binding"/>
    <property type="evidence" value="ECO:0007669"/>
    <property type="project" value="UniProtKB-KW"/>
</dbReference>
<dbReference type="InterPro" id="IPR000896">
    <property type="entry name" value="Hemocyanin/hexamerin_mid_dom"/>
</dbReference>
<dbReference type="Proteomes" id="UP000708208">
    <property type="component" value="Unassembled WGS sequence"/>
</dbReference>